<dbReference type="Proteomes" id="UP000828390">
    <property type="component" value="Unassembled WGS sequence"/>
</dbReference>
<gene>
    <name evidence="1" type="ORF">DPMN_133972</name>
</gene>
<accession>A0A9D4FWJ0</accession>
<sequence length="71" mass="7987">MQAYVVFVIAMEIAMRMSANDLSNDNKRLVLHTDVDTAAELIHLKQLVHGKKVQIKSYLMAKSFVQLASLV</sequence>
<evidence type="ECO:0000313" key="1">
    <source>
        <dbReference type="EMBL" id="KAH3805666.1"/>
    </source>
</evidence>
<reference evidence="1" key="1">
    <citation type="journal article" date="2019" name="bioRxiv">
        <title>The Genome of the Zebra Mussel, Dreissena polymorpha: A Resource for Invasive Species Research.</title>
        <authorList>
            <person name="McCartney M.A."/>
            <person name="Auch B."/>
            <person name="Kono T."/>
            <person name="Mallez S."/>
            <person name="Zhang Y."/>
            <person name="Obille A."/>
            <person name="Becker A."/>
            <person name="Abrahante J.E."/>
            <person name="Garbe J."/>
            <person name="Badalamenti J.P."/>
            <person name="Herman A."/>
            <person name="Mangelson H."/>
            <person name="Liachko I."/>
            <person name="Sullivan S."/>
            <person name="Sone E.D."/>
            <person name="Koren S."/>
            <person name="Silverstein K.A.T."/>
            <person name="Beckman K.B."/>
            <person name="Gohl D.M."/>
        </authorList>
    </citation>
    <scope>NUCLEOTIDE SEQUENCE</scope>
    <source>
        <strain evidence="1">Duluth1</strain>
        <tissue evidence="1">Whole animal</tissue>
    </source>
</reference>
<name>A0A9D4FWJ0_DREPO</name>
<comment type="caution">
    <text evidence="1">The sequence shown here is derived from an EMBL/GenBank/DDBJ whole genome shotgun (WGS) entry which is preliminary data.</text>
</comment>
<proteinExistence type="predicted"/>
<keyword evidence="2" id="KW-1185">Reference proteome</keyword>
<dbReference type="AlphaFoldDB" id="A0A9D4FWJ0"/>
<organism evidence="1 2">
    <name type="scientific">Dreissena polymorpha</name>
    <name type="common">Zebra mussel</name>
    <name type="synonym">Mytilus polymorpha</name>
    <dbReference type="NCBI Taxonomy" id="45954"/>
    <lineage>
        <taxon>Eukaryota</taxon>
        <taxon>Metazoa</taxon>
        <taxon>Spiralia</taxon>
        <taxon>Lophotrochozoa</taxon>
        <taxon>Mollusca</taxon>
        <taxon>Bivalvia</taxon>
        <taxon>Autobranchia</taxon>
        <taxon>Heteroconchia</taxon>
        <taxon>Euheterodonta</taxon>
        <taxon>Imparidentia</taxon>
        <taxon>Neoheterodontei</taxon>
        <taxon>Myida</taxon>
        <taxon>Dreissenoidea</taxon>
        <taxon>Dreissenidae</taxon>
        <taxon>Dreissena</taxon>
    </lineage>
</organism>
<evidence type="ECO:0000313" key="2">
    <source>
        <dbReference type="Proteomes" id="UP000828390"/>
    </source>
</evidence>
<dbReference type="EMBL" id="JAIWYP010000006">
    <property type="protein sequence ID" value="KAH3805666.1"/>
    <property type="molecule type" value="Genomic_DNA"/>
</dbReference>
<reference evidence="1" key="2">
    <citation type="submission" date="2020-11" db="EMBL/GenBank/DDBJ databases">
        <authorList>
            <person name="McCartney M.A."/>
            <person name="Auch B."/>
            <person name="Kono T."/>
            <person name="Mallez S."/>
            <person name="Becker A."/>
            <person name="Gohl D.M."/>
            <person name="Silverstein K.A.T."/>
            <person name="Koren S."/>
            <person name="Bechman K.B."/>
            <person name="Herman A."/>
            <person name="Abrahante J.E."/>
            <person name="Garbe J."/>
        </authorList>
    </citation>
    <scope>NUCLEOTIDE SEQUENCE</scope>
    <source>
        <strain evidence="1">Duluth1</strain>
        <tissue evidence="1">Whole animal</tissue>
    </source>
</reference>
<protein>
    <submittedName>
        <fullName evidence="1">Uncharacterized protein</fullName>
    </submittedName>
</protein>